<evidence type="ECO:0000313" key="2">
    <source>
        <dbReference type="Proteomes" id="UP000290289"/>
    </source>
</evidence>
<reference evidence="1 2" key="1">
    <citation type="submission" date="2018-10" db="EMBL/GenBank/DDBJ databases">
        <title>A high-quality apple genome assembly.</title>
        <authorList>
            <person name="Hu J."/>
        </authorList>
    </citation>
    <scope>NUCLEOTIDE SEQUENCE [LARGE SCALE GENOMIC DNA]</scope>
    <source>
        <strain evidence="2">cv. HFTH1</strain>
        <tissue evidence="1">Young leaf</tissue>
    </source>
</reference>
<accession>A0A498JLU2</accession>
<dbReference type="AlphaFoldDB" id="A0A498JLU2"/>
<dbReference type="EMBL" id="RDQH01000332">
    <property type="protein sequence ID" value="RXH96016.1"/>
    <property type="molecule type" value="Genomic_DNA"/>
</dbReference>
<name>A0A498JLU2_MALDO</name>
<proteinExistence type="predicted"/>
<comment type="caution">
    <text evidence="1">The sequence shown here is derived from an EMBL/GenBank/DDBJ whole genome shotgun (WGS) entry which is preliminary data.</text>
</comment>
<evidence type="ECO:0008006" key="3">
    <source>
        <dbReference type="Google" id="ProtNLM"/>
    </source>
</evidence>
<organism evidence="1 2">
    <name type="scientific">Malus domestica</name>
    <name type="common">Apple</name>
    <name type="synonym">Pyrus malus</name>
    <dbReference type="NCBI Taxonomy" id="3750"/>
    <lineage>
        <taxon>Eukaryota</taxon>
        <taxon>Viridiplantae</taxon>
        <taxon>Streptophyta</taxon>
        <taxon>Embryophyta</taxon>
        <taxon>Tracheophyta</taxon>
        <taxon>Spermatophyta</taxon>
        <taxon>Magnoliopsida</taxon>
        <taxon>eudicotyledons</taxon>
        <taxon>Gunneridae</taxon>
        <taxon>Pentapetalae</taxon>
        <taxon>rosids</taxon>
        <taxon>fabids</taxon>
        <taxon>Rosales</taxon>
        <taxon>Rosaceae</taxon>
        <taxon>Amygdaloideae</taxon>
        <taxon>Maleae</taxon>
        <taxon>Malus</taxon>
    </lineage>
</organism>
<keyword evidence="2" id="KW-1185">Reference proteome</keyword>
<dbReference type="Proteomes" id="UP000290289">
    <property type="component" value="Chromosome 6"/>
</dbReference>
<evidence type="ECO:0000313" key="1">
    <source>
        <dbReference type="EMBL" id="RXH96016.1"/>
    </source>
</evidence>
<protein>
    <recommendedName>
        <fullName evidence="3">FBD domain-containing protein</fullName>
    </recommendedName>
</protein>
<sequence length="148" mass="17537">MYLRYLSLYWRGYATINLRNPGEFNNLEKAELDRDMDSSTTNDQLILSRVLQSVKSQHWPLLKRLPSLNILEIYVSYVFGTPERGSDRRYWQLQNLDFISQLKEVTLEVFEASNDSNLYEFARNVLDHDQNLKKMVVICEPSESRLIR</sequence>
<gene>
    <name evidence="1" type="ORF">DVH24_008516</name>
</gene>